<evidence type="ECO:0000313" key="1">
    <source>
        <dbReference type="EMBL" id="OJH42623.1"/>
    </source>
</evidence>
<dbReference type="Proteomes" id="UP000182229">
    <property type="component" value="Unassembled WGS sequence"/>
</dbReference>
<accession>A0A1L9BK59</accession>
<gene>
    <name evidence="1" type="ORF">BON30_05405</name>
</gene>
<dbReference type="RefSeq" id="WP_071896719.1">
    <property type="nucleotide sequence ID" value="NZ_MPIN01000001.1"/>
</dbReference>
<dbReference type="EMBL" id="MPIN01000001">
    <property type="protein sequence ID" value="OJH42623.1"/>
    <property type="molecule type" value="Genomic_DNA"/>
</dbReference>
<proteinExistence type="predicted"/>
<protein>
    <recommendedName>
        <fullName evidence="3">Double-CXXCG motif protein</fullName>
    </recommendedName>
</protein>
<sequence>MPYFRVKEDTSSPEYTGDIDAAHKWKLPGVFECPGCGATWGDNSIAYPSVDLTPIATKADFEEARAEPIEEYERLCGLVRPYLPPGAMLEPGTALGPLVGKAQGRFGPLVSPYPWWLLVERTALEKLQAEGVRGLKGCRTQLRFRQRSPPELLELELVVTGRAHPDCLPPNPKPPCPRCSRRGLRLPDNLLLDLSTLPKHLDVFRLEDFSTVIVCTERFVEACRSLGLKGVSFHPLRAKSQG</sequence>
<comment type="caution">
    <text evidence="1">The sequence shown here is derived from an EMBL/GenBank/DDBJ whole genome shotgun (WGS) entry which is preliminary data.</text>
</comment>
<reference evidence="1 2" key="2">
    <citation type="submission" date="2016-12" db="EMBL/GenBank/DDBJ databases">
        <title>Draft Genome Sequence of Cystobacter ferrugineus Strain Cbfe23.</title>
        <authorList>
            <person name="Akbar S."/>
            <person name="Dowd S.E."/>
            <person name="Stevens D.C."/>
        </authorList>
    </citation>
    <scope>NUCLEOTIDE SEQUENCE [LARGE SCALE GENOMIC DNA]</scope>
    <source>
        <strain evidence="1 2">Cbfe23</strain>
    </source>
</reference>
<dbReference type="Pfam" id="PF09535">
    <property type="entry name" value="Gmx_para_CXXCG"/>
    <property type="match status" value="1"/>
</dbReference>
<keyword evidence="2" id="KW-1185">Reference proteome</keyword>
<evidence type="ECO:0008006" key="3">
    <source>
        <dbReference type="Google" id="ProtNLM"/>
    </source>
</evidence>
<name>A0A1L9BK59_9BACT</name>
<dbReference type="AlphaFoldDB" id="A0A1L9BK59"/>
<dbReference type="OrthoDB" id="5513099at2"/>
<evidence type="ECO:0000313" key="2">
    <source>
        <dbReference type="Proteomes" id="UP000182229"/>
    </source>
</evidence>
<dbReference type="NCBIfam" id="TIGR02264">
    <property type="entry name" value="gmx_para_CXXCG"/>
    <property type="match status" value="1"/>
</dbReference>
<organism evidence="1 2">
    <name type="scientific">Cystobacter ferrugineus</name>
    <dbReference type="NCBI Taxonomy" id="83449"/>
    <lineage>
        <taxon>Bacteria</taxon>
        <taxon>Pseudomonadati</taxon>
        <taxon>Myxococcota</taxon>
        <taxon>Myxococcia</taxon>
        <taxon>Myxococcales</taxon>
        <taxon>Cystobacterineae</taxon>
        <taxon>Archangiaceae</taxon>
        <taxon>Cystobacter</taxon>
    </lineage>
</organism>
<reference evidence="2" key="1">
    <citation type="submission" date="2016-11" db="EMBL/GenBank/DDBJ databases">
        <authorList>
            <person name="Shukria A."/>
            <person name="Stevens D.C."/>
        </authorList>
    </citation>
    <scope>NUCLEOTIDE SEQUENCE [LARGE SCALE GENOMIC DNA]</scope>
    <source>
        <strain evidence="2">Cbfe23</strain>
    </source>
</reference>
<dbReference type="InterPro" id="IPR011750">
    <property type="entry name" value="Gmx_para_CXXCG"/>
</dbReference>